<dbReference type="SUPFAM" id="SSF54626">
    <property type="entry name" value="Chalcone isomerase"/>
    <property type="match status" value="1"/>
</dbReference>
<sequence length="188" mass="20250">MKAIYSMVFGMVLALLTTQASAATLAGVPVPDILQYGGKTMVHNGSGLRKKFFIKLYVGSLYLPKKSKDDDAIIAADEPMAIRLVVTSGRITVAKMKQAIIDGLHTSTKGNLAPIQPQIDQILTVFDKGIAVNDAFDIINVVGSGLHIRKNGEKVLTIRSPAFKKALFGMWLSKTPVDARLRTGLLGL</sequence>
<dbReference type="Gene3D" id="3.50.70.10">
    <property type="match status" value="1"/>
</dbReference>
<name>A0A317CBC1_9GAMM</name>
<feature type="chain" id="PRO_5016279417" evidence="1">
    <location>
        <begin position="23"/>
        <end position="188"/>
    </location>
</feature>
<proteinExistence type="predicted"/>
<feature type="domain" description="Chalcone isomerase" evidence="2">
    <location>
        <begin position="22"/>
        <end position="187"/>
    </location>
</feature>
<dbReference type="OrthoDB" id="270742at2"/>
<gene>
    <name evidence="3" type="ORF">DKT75_10765</name>
</gene>
<accession>A0A317CBC1</accession>
<dbReference type="EMBL" id="QGKL01000031">
    <property type="protein sequence ID" value="PWQ95858.1"/>
    <property type="molecule type" value="Genomic_DNA"/>
</dbReference>
<reference evidence="3 4" key="1">
    <citation type="submission" date="2018-05" db="EMBL/GenBank/DDBJ databases">
        <title>Leucothrix arctica sp. nov., isolated from Arctic seawater.</title>
        <authorList>
            <person name="Choi A."/>
            <person name="Baek K."/>
        </authorList>
    </citation>
    <scope>NUCLEOTIDE SEQUENCE [LARGE SCALE GENOMIC DNA]</scope>
    <source>
        <strain evidence="3 4">IMCC9719</strain>
    </source>
</reference>
<dbReference type="AlphaFoldDB" id="A0A317CBC1"/>
<dbReference type="InterPro" id="IPR016087">
    <property type="entry name" value="Chalcone_isomerase"/>
</dbReference>
<evidence type="ECO:0000256" key="1">
    <source>
        <dbReference type="SAM" id="SignalP"/>
    </source>
</evidence>
<dbReference type="InterPro" id="IPR036298">
    <property type="entry name" value="Chalcone_isomerase_sf"/>
</dbReference>
<protein>
    <submittedName>
        <fullName evidence="3">Chalcone isomerase</fullName>
    </submittedName>
</protein>
<keyword evidence="4" id="KW-1185">Reference proteome</keyword>
<keyword evidence="1" id="KW-0732">Signal</keyword>
<feature type="signal peptide" evidence="1">
    <location>
        <begin position="1"/>
        <end position="22"/>
    </location>
</feature>
<evidence type="ECO:0000313" key="4">
    <source>
        <dbReference type="Proteomes" id="UP000245506"/>
    </source>
</evidence>
<dbReference type="Proteomes" id="UP000245506">
    <property type="component" value="Unassembled WGS sequence"/>
</dbReference>
<organism evidence="3 4">
    <name type="scientific">Leucothrix arctica</name>
    <dbReference type="NCBI Taxonomy" id="1481894"/>
    <lineage>
        <taxon>Bacteria</taxon>
        <taxon>Pseudomonadati</taxon>
        <taxon>Pseudomonadota</taxon>
        <taxon>Gammaproteobacteria</taxon>
        <taxon>Thiotrichales</taxon>
        <taxon>Thiotrichaceae</taxon>
        <taxon>Leucothrix</taxon>
    </lineage>
</organism>
<dbReference type="GO" id="GO:0016872">
    <property type="term" value="F:intramolecular lyase activity"/>
    <property type="evidence" value="ECO:0007669"/>
    <property type="project" value="InterPro"/>
</dbReference>
<evidence type="ECO:0000313" key="3">
    <source>
        <dbReference type="EMBL" id="PWQ95858.1"/>
    </source>
</evidence>
<keyword evidence="3" id="KW-0413">Isomerase</keyword>
<dbReference type="RefSeq" id="WP_109823437.1">
    <property type="nucleotide sequence ID" value="NZ_QGKL01000031.1"/>
</dbReference>
<dbReference type="InterPro" id="IPR016088">
    <property type="entry name" value="Chalcone_isomerase_3-sand"/>
</dbReference>
<evidence type="ECO:0000259" key="2">
    <source>
        <dbReference type="Pfam" id="PF16036"/>
    </source>
</evidence>
<comment type="caution">
    <text evidence="3">The sequence shown here is derived from an EMBL/GenBank/DDBJ whole genome shotgun (WGS) entry which is preliminary data.</text>
</comment>
<dbReference type="Pfam" id="PF16036">
    <property type="entry name" value="Chalcone_3"/>
    <property type="match status" value="1"/>
</dbReference>